<keyword evidence="1" id="KW-1133">Transmembrane helix</keyword>
<feature type="transmembrane region" description="Helical" evidence="1">
    <location>
        <begin position="84"/>
        <end position="107"/>
    </location>
</feature>
<dbReference type="EMBL" id="JAPDOB010000001">
    <property type="protein sequence ID" value="MCW3797369.1"/>
    <property type="molecule type" value="Genomic_DNA"/>
</dbReference>
<dbReference type="InterPro" id="IPR026841">
    <property type="entry name" value="Aur1/Ipt1"/>
</dbReference>
<feature type="domain" description="Inositolphosphotransferase Aur1/Ipt1" evidence="2">
    <location>
        <begin position="116"/>
        <end position="299"/>
    </location>
</feature>
<comment type="caution">
    <text evidence="3">The sequence shown here is derived from an EMBL/GenBank/DDBJ whole genome shotgun (WGS) entry which is preliminary data.</text>
</comment>
<evidence type="ECO:0000259" key="2">
    <source>
        <dbReference type="Pfam" id="PF14378"/>
    </source>
</evidence>
<dbReference type="Proteomes" id="UP001526246">
    <property type="component" value="Unassembled WGS sequence"/>
</dbReference>
<evidence type="ECO:0000313" key="4">
    <source>
        <dbReference type="Proteomes" id="UP001526246"/>
    </source>
</evidence>
<sequence length="317" mass="34031">MQAILYRLRHGVPADEMQSAFNPATVPVYVLSLLQVGLAILAFQLAGLDLDPAMSVGLPLIPLWLIFSAWAVRRVGHGRIGDTLEAIGLVMLNGGGCMGLILALTTISAPLADPLLASADQALGFNWPAILAALPPGHPSLLSRFYRSFEWQPVLILATLFYLRQPNRAWQLVLAGLVALALTAAIYPFVPALGAYVHFGITPAKEYTNWGTNYAHSILAIKGGQRLVTSDLLAGLVTFPSYHVAAGCIFAWAAWPVRYLRWPMIALNVGMAFSAMFVGGHYFVDLVGGAAVAAASIWIAGLLERRCTPTRQAPCPC</sequence>
<gene>
    <name evidence="3" type="ORF">OMW55_06060</name>
</gene>
<dbReference type="Gene3D" id="1.20.144.10">
    <property type="entry name" value="Phosphatidic acid phosphatase type 2/haloperoxidase"/>
    <property type="match status" value="1"/>
</dbReference>
<keyword evidence="4" id="KW-1185">Reference proteome</keyword>
<feature type="transmembrane region" description="Helical" evidence="1">
    <location>
        <begin position="286"/>
        <end position="303"/>
    </location>
</feature>
<name>A0ABT3JED6_9SPHN</name>
<dbReference type="Pfam" id="PF14378">
    <property type="entry name" value="PAP2_3"/>
    <property type="match status" value="1"/>
</dbReference>
<keyword evidence="1" id="KW-0812">Transmembrane</keyword>
<keyword evidence="1" id="KW-0472">Membrane</keyword>
<reference evidence="3 4" key="1">
    <citation type="submission" date="2022-10" db="EMBL/GenBank/DDBJ databases">
        <title>Sphingomonas sp.</title>
        <authorList>
            <person name="Jin C."/>
        </authorList>
    </citation>
    <scope>NUCLEOTIDE SEQUENCE [LARGE SCALE GENOMIC DNA]</scope>
    <source>
        <strain evidence="3 4">BN140010</strain>
    </source>
</reference>
<protein>
    <submittedName>
        <fullName evidence="3">Phosphatase PAP2 family protein</fullName>
    </submittedName>
</protein>
<feature type="transmembrane region" description="Helical" evidence="1">
    <location>
        <begin position="232"/>
        <end position="255"/>
    </location>
</feature>
<dbReference type="RefSeq" id="WP_264881585.1">
    <property type="nucleotide sequence ID" value="NZ_JAPDOB010000001.1"/>
</dbReference>
<feature type="transmembrane region" description="Helical" evidence="1">
    <location>
        <begin position="26"/>
        <end position="47"/>
    </location>
</feature>
<evidence type="ECO:0000256" key="1">
    <source>
        <dbReference type="SAM" id="Phobius"/>
    </source>
</evidence>
<feature type="transmembrane region" description="Helical" evidence="1">
    <location>
        <begin position="170"/>
        <end position="190"/>
    </location>
</feature>
<accession>A0ABT3JED6</accession>
<proteinExistence type="predicted"/>
<organism evidence="3 4">
    <name type="scientific">Sphingomonas arvum</name>
    <dbReference type="NCBI Taxonomy" id="2992113"/>
    <lineage>
        <taxon>Bacteria</taxon>
        <taxon>Pseudomonadati</taxon>
        <taxon>Pseudomonadota</taxon>
        <taxon>Alphaproteobacteria</taxon>
        <taxon>Sphingomonadales</taxon>
        <taxon>Sphingomonadaceae</taxon>
        <taxon>Sphingomonas</taxon>
    </lineage>
</organism>
<feature type="transmembrane region" description="Helical" evidence="1">
    <location>
        <begin position="53"/>
        <end position="72"/>
    </location>
</feature>
<evidence type="ECO:0000313" key="3">
    <source>
        <dbReference type="EMBL" id="MCW3797369.1"/>
    </source>
</evidence>